<dbReference type="EMBL" id="KI963935">
    <property type="protein sequence ID" value="EUC49037.1"/>
    <property type="molecule type" value="Genomic_DNA"/>
</dbReference>
<dbReference type="Proteomes" id="UP000054032">
    <property type="component" value="Unassembled WGS sequence"/>
</dbReference>
<accession>W6ZB67</accession>
<dbReference type="AlphaFoldDB" id="W6ZB67"/>
<dbReference type="HOGENOM" id="CLU_2621665_0_0_1"/>
<organism evidence="1 2">
    <name type="scientific">Bipolaris oryzae ATCC 44560</name>
    <dbReference type="NCBI Taxonomy" id="930090"/>
    <lineage>
        <taxon>Eukaryota</taxon>
        <taxon>Fungi</taxon>
        <taxon>Dikarya</taxon>
        <taxon>Ascomycota</taxon>
        <taxon>Pezizomycotina</taxon>
        <taxon>Dothideomycetes</taxon>
        <taxon>Pleosporomycetidae</taxon>
        <taxon>Pleosporales</taxon>
        <taxon>Pleosporineae</taxon>
        <taxon>Pleosporaceae</taxon>
        <taxon>Bipolaris</taxon>
    </lineage>
</organism>
<name>W6ZB67_COCMI</name>
<keyword evidence="2" id="KW-1185">Reference proteome</keyword>
<dbReference type="OrthoDB" id="10442401at2759"/>
<proteinExistence type="predicted"/>
<protein>
    <submittedName>
        <fullName evidence="1">Uncharacterized protein</fullName>
    </submittedName>
</protein>
<dbReference type="GeneID" id="19122342"/>
<dbReference type="KEGG" id="bor:COCMIDRAFT_33510"/>
<gene>
    <name evidence="1" type="ORF">COCMIDRAFT_33510</name>
</gene>
<dbReference type="RefSeq" id="XP_007684409.1">
    <property type="nucleotide sequence ID" value="XM_007686219.1"/>
</dbReference>
<evidence type="ECO:0000313" key="2">
    <source>
        <dbReference type="Proteomes" id="UP000054032"/>
    </source>
</evidence>
<evidence type="ECO:0000313" key="1">
    <source>
        <dbReference type="EMBL" id="EUC49037.1"/>
    </source>
</evidence>
<reference evidence="1 2" key="1">
    <citation type="journal article" date="2013" name="PLoS Genet.">
        <title>Comparative genome structure, secondary metabolite, and effector coding capacity across Cochliobolus pathogens.</title>
        <authorList>
            <person name="Condon B.J."/>
            <person name="Leng Y."/>
            <person name="Wu D."/>
            <person name="Bushley K.E."/>
            <person name="Ohm R.A."/>
            <person name="Otillar R."/>
            <person name="Martin J."/>
            <person name="Schackwitz W."/>
            <person name="Grimwood J."/>
            <person name="MohdZainudin N."/>
            <person name="Xue C."/>
            <person name="Wang R."/>
            <person name="Manning V.A."/>
            <person name="Dhillon B."/>
            <person name="Tu Z.J."/>
            <person name="Steffenson B.J."/>
            <person name="Salamov A."/>
            <person name="Sun H."/>
            <person name="Lowry S."/>
            <person name="LaButti K."/>
            <person name="Han J."/>
            <person name="Copeland A."/>
            <person name="Lindquist E."/>
            <person name="Barry K."/>
            <person name="Schmutz J."/>
            <person name="Baker S.E."/>
            <person name="Ciuffetti L.M."/>
            <person name="Grigoriev I.V."/>
            <person name="Zhong S."/>
            <person name="Turgeon B.G."/>
        </authorList>
    </citation>
    <scope>NUCLEOTIDE SEQUENCE [LARGE SCALE GENOMIC DNA]</scope>
    <source>
        <strain evidence="1 2">ATCC 44560</strain>
    </source>
</reference>
<sequence>MQTSLVVTRTPHCERIAQLGTAAPCVVRPFLAAFDPSPIVPILAAPRPQLPILYCTLLQFLLVWTLTTTPCWYPFLGS</sequence>